<organism evidence="4 5">
    <name type="scientific">Romeriopsis navalis LEGE 11480</name>
    <dbReference type="NCBI Taxonomy" id="2777977"/>
    <lineage>
        <taxon>Bacteria</taxon>
        <taxon>Bacillati</taxon>
        <taxon>Cyanobacteriota</taxon>
        <taxon>Cyanophyceae</taxon>
        <taxon>Leptolyngbyales</taxon>
        <taxon>Leptolyngbyaceae</taxon>
        <taxon>Romeriopsis</taxon>
        <taxon>Romeriopsis navalis</taxon>
    </lineage>
</organism>
<dbReference type="GO" id="GO:0060090">
    <property type="term" value="F:molecular adaptor activity"/>
    <property type="evidence" value="ECO:0007669"/>
    <property type="project" value="TreeGrafter"/>
</dbReference>
<evidence type="ECO:0000256" key="2">
    <source>
        <dbReference type="ARBA" id="ARBA00022803"/>
    </source>
</evidence>
<reference evidence="4" key="1">
    <citation type="submission" date="2020-10" db="EMBL/GenBank/DDBJ databases">
        <authorList>
            <person name="Castelo-Branco R."/>
            <person name="Eusebio N."/>
            <person name="Adriana R."/>
            <person name="Vieira A."/>
            <person name="Brugerolle De Fraissinette N."/>
            <person name="Rezende De Castro R."/>
            <person name="Schneider M.P."/>
            <person name="Vasconcelos V."/>
            <person name="Leao P.N."/>
        </authorList>
    </citation>
    <scope>NUCLEOTIDE SEQUENCE</scope>
    <source>
        <strain evidence="4">LEGE 11480</strain>
    </source>
</reference>
<sequence>MPQPSVDQLLQNLHNNDEKLRERATQALWNTWFEQKGVVGLQRLQRAQLLLQTGQIERAIVLLDQLIAEMPDFAEAWNRRAVLYFTQQRYAAAIDDCQVVVHAIPIHFGAWSGMARCYAALNDYQQAIVAVRRALDLQPYALENQRLLLECTAQLT</sequence>
<evidence type="ECO:0000256" key="3">
    <source>
        <dbReference type="PROSITE-ProRule" id="PRU00339"/>
    </source>
</evidence>
<evidence type="ECO:0000256" key="1">
    <source>
        <dbReference type="ARBA" id="ARBA00022737"/>
    </source>
</evidence>
<dbReference type="Proteomes" id="UP000625316">
    <property type="component" value="Unassembled WGS sequence"/>
</dbReference>
<keyword evidence="5" id="KW-1185">Reference proteome</keyword>
<feature type="repeat" description="TPR" evidence="3">
    <location>
        <begin position="108"/>
        <end position="141"/>
    </location>
</feature>
<dbReference type="InterPro" id="IPR019734">
    <property type="entry name" value="TPR_rpt"/>
</dbReference>
<dbReference type="Pfam" id="PF13432">
    <property type="entry name" value="TPR_16"/>
    <property type="match status" value="1"/>
</dbReference>
<dbReference type="InterPro" id="IPR047150">
    <property type="entry name" value="SGT"/>
</dbReference>
<dbReference type="PANTHER" id="PTHR45831:SF2">
    <property type="entry name" value="LD24721P"/>
    <property type="match status" value="1"/>
</dbReference>
<dbReference type="InterPro" id="IPR011990">
    <property type="entry name" value="TPR-like_helical_dom_sf"/>
</dbReference>
<dbReference type="Pfam" id="PF07719">
    <property type="entry name" value="TPR_2"/>
    <property type="match status" value="1"/>
</dbReference>
<dbReference type="Gene3D" id="1.25.40.10">
    <property type="entry name" value="Tetratricopeptide repeat domain"/>
    <property type="match status" value="1"/>
</dbReference>
<dbReference type="PANTHER" id="PTHR45831">
    <property type="entry name" value="LD24721P"/>
    <property type="match status" value="1"/>
</dbReference>
<gene>
    <name evidence="4" type="ORF">IQ266_00670</name>
</gene>
<dbReference type="SUPFAM" id="SSF48452">
    <property type="entry name" value="TPR-like"/>
    <property type="match status" value="1"/>
</dbReference>
<dbReference type="GO" id="GO:0016020">
    <property type="term" value="C:membrane"/>
    <property type="evidence" value="ECO:0007669"/>
    <property type="project" value="TreeGrafter"/>
</dbReference>
<dbReference type="EMBL" id="JADEXQ010000002">
    <property type="protein sequence ID" value="MBE9028267.1"/>
    <property type="molecule type" value="Genomic_DNA"/>
</dbReference>
<dbReference type="GO" id="GO:0072380">
    <property type="term" value="C:TRC complex"/>
    <property type="evidence" value="ECO:0007669"/>
    <property type="project" value="TreeGrafter"/>
</dbReference>
<dbReference type="RefSeq" id="WP_264323090.1">
    <property type="nucleotide sequence ID" value="NZ_JADEXQ010000002.1"/>
</dbReference>
<name>A0A928VKX5_9CYAN</name>
<keyword evidence="2 3" id="KW-0802">TPR repeat</keyword>
<dbReference type="InterPro" id="IPR013105">
    <property type="entry name" value="TPR_2"/>
</dbReference>
<evidence type="ECO:0000313" key="5">
    <source>
        <dbReference type="Proteomes" id="UP000625316"/>
    </source>
</evidence>
<evidence type="ECO:0000313" key="4">
    <source>
        <dbReference type="EMBL" id="MBE9028267.1"/>
    </source>
</evidence>
<accession>A0A928VKX5</accession>
<keyword evidence="1" id="KW-0677">Repeat</keyword>
<dbReference type="PROSITE" id="PS50005">
    <property type="entry name" value="TPR"/>
    <property type="match status" value="1"/>
</dbReference>
<dbReference type="AlphaFoldDB" id="A0A928VKX5"/>
<proteinExistence type="predicted"/>
<protein>
    <submittedName>
        <fullName evidence="4">Tetratricopeptide repeat protein</fullName>
    </submittedName>
</protein>
<dbReference type="SMART" id="SM00028">
    <property type="entry name" value="TPR"/>
    <property type="match status" value="3"/>
</dbReference>
<dbReference type="GO" id="GO:0006620">
    <property type="term" value="P:post-translational protein targeting to endoplasmic reticulum membrane"/>
    <property type="evidence" value="ECO:0007669"/>
    <property type="project" value="TreeGrafter"/>
</dbReference>
<comment type="caution">
    <text evidence="4">The sequence shown here is derived from an EMBL/GenBank/DDBJ whole genome shotgun (WGS) entry which is preliminary data.</text>
</comment>